<evidence type="ECO:0000313" key="5">
    <source>
        <dbReference type="Proteomes" id="UP000694871"/>
    </source>
</evidence>
<organism evidence="5 7">
    <name type="scientific">Gekko japonicus</name>
    <name type="common">Schlegel's Japanese gecko</name>
    <dbReference type="NCBI Taxonomy" id="146911"/>
    <lineage>
        <taxon>Eukaryota</taxon>
        <taxon>Metazoa</taxon>
        <taxon>Chordata</taxon>
        <taxon>Craniata</taxon>
        <taxon>Vertebrata</taxon>
        <taxon>Euteleostomi</taxon>
        <taxon>Lepidosauria</taxon>
        <taxon>Squamata</taxon>
        <taxon>Bifurcata</taxon>
        <taxon>Gekkota</taxon>
        <taxon>Gekkonidae</taxon>
        <taxon>Gekkoninae</taxon>
        <taxon>Gekko</taxon>
    </lineage>
</organism>
<feature type="domain" description="RAP" evidence="4">
    <location>
        <begin position="621"/>
        <end position="678"/>
    </location>
</feature>
<evidence type="ECO:0000256" key="3">
    <source>
        <dbReference type="SAM" id="MobiDB-lite"/>
    </source>
</evidence>
<dbReference type="InterPro" id="IPR013584">
    <property type="entry name" value="RAP"/>
</dbReference>
<dbReference type="Proteomes" id="UP000694871">
    <property type="component" value="Unplaced"/>
</dbReference>
<evidence type="ECO:0000313" key="7">
    <source>
        <dbReference type="RefSeq" id="XP_015271492.1"/>
    </source>
</evidence>
<dbReference type="Pfam" id="PF06743">
    <property type="entry name" value="FAST_1"/>
    <property type="match status" value="1"/>
</dbReference>
<dbReference type="InterPro" id="IPR013579">
    <property type="entry name" value="FAST_2"/>
</dbReference>
<dbReference type="GO" id="GO:0016301">
    <property type="term" value="F:kinase activity"/>
    <property type="evidence" value="ECO:0007669"/>
    <property type="project" value="UniProtKB-KW"/>
</dbReference>
<dbReference type="PROSITE" id="PS51286">
    <property type="entry name" value="RAP"/>
    <property type="match status" value="1"/>
</dbReference>
<dbReference type="PANTHER" id="PTHR21228:SF1">
    <property type="entry name" value="FAST KINASE DOMAIN-CONTAINING PROTEIN 2, MITOCHONDRIAL"/>
    <property type="match status" value="1"/>
</dbReference>
<evidence type="ECO:0000256" key="1">
    <source>
        <dbReference type="ARBA" id="ARBA00004173"/>
    </source>
</evidence>
<comment type="subcellular location">
    <subcellularLocation>
        <location evidence="1">Mitochondrion</location>
    </subcellularLocation>
</comment>
<dbReference type="InterPro" id="IPR010622">
    <property type="entry name" value="FAST_Leu-rich"/>
</dbReference>
<evidence type="ECO:0000313" key="6">
    <source>
        <dbReference type="RefSeq" id="XP_015271491.1"/>
    </source>
</evidence>
<keyword evidence="5" id="KW-1185">Reference proteome</keyword>
<feature type="compositionally biased region" description="Polar residues" evidence="3">
    <location>
        <begin position="91"/>
        <end position="105"/>
    </location>
</feature>
<dbReference type="RefSeq" id="XP_015271492.1">
    <property type="nucleotide sequence ID" value="XM_015416006.1"/>
</dbReference>
<evidence type="ECO:0000256" key="2">
    <source>
        <dbReference type="ARBA" id="ARBA00023128"/>
    </source>
</evidence>
<dbReference type="PANTHER" id="PTHR21228">
    <property type="entry name" value="FAST LEU-RICH DOMAIN-CONTAINING"/>
    <property type="match status" value="1"/>
</dbReference>
<dbReference type="Pfam" id="PF08368">
    <property type="entry name" value="FAST_2"/>
    <property type="match status" value="1"/>
</dbReference>
<dbReference type="Pfam" id="PF08373">
    <property type="entry name" value="RAP"/>
    <property type="match status" value="1"/>
</dbReference>
<gene>
    <name evidence="6 7" type="primary">FASTKD2</name>
</gene>
<dbReference type="CDD" id="cd23739">
    <property type="entry name" value="TBRG4-like_N"/>
    <property type="match status" value="1"/>
</dbReference>
<dbReference type="RefSeq" id="XP_015271491.1">
    <property type="nucleotide sequence ID" value="XM_015416005.1"/>
</dbReference>
<proteinExistence type="predicted"/>
<keyword evidence="2" id="KW-0496">Mitochondrion</keyword>
<dbReference type="SMART" id="SM00952">
    <property type="entry name" value="RAP"/>
    <property type="match status" value="1"/>
</dbReference>
<sequence length="684" mass="77299">MTSSKMKKHLGCFIRTISQMQVCPSAMSPCSRTVVRTYVLRTNGHKSAIQSLYLRRCPLYISPCWLQSAGFFSQDAFIVSTESANANEQKTANGLLNDQTQSSRPVTEEVTEPPSGSMVTAATDRSAGEETDKRSVAQQYFDELRKCASPCDVLDLVSRYPISSKYISNNLTTMWMLTKRLSEDQRRYERQLMFEHPHFSQLCQCAMQEARYMWRDDLAYSLHAIVRLGVPQNTRLVQTLLRICQERLNEFDDRSLSVVASTLQGMEKCKNVEALQTGLQLLVEQRIPKISSLFMLQTMMKCMGVDSPLSLKTKVENKILSQIDQLTFPNAYHMFSALAEMNFRSLPILNACSDKIIENIEGIPFWRLLTILRSCNDLLYRNSALFSAIADYAASAFYMWDTKQVVLFLSAFENLGFRPASLMDAFAEKVISHPDSLILKDILAVLRAYSVLNHLPEGQDQQFLQVLNGALTSYLPRIPNVDLLRAVYSFCILGYLPQPALDQLLQDEVLHELMTEDGQNLEQIEMMLRTVNICLALEGHSVPRPAIGLSVEKQSSPSHSHFPEMQEVLFALLGDASLFRSNVKLTCGHNIDFEILMDANRTVVPSIEADQPGDDSRIQRVAVLCVPASALCFGSRHPRGRLAMKMRHLSLLGCRVVLVHYPEFQKLKKDEAVQFLKGEIFPSK</sequence>
<evidence type="ECO:0000259" key="4">
    <source>
        <dbReference type="PROSITE" id="PS51286"/>
    </source>
</evidence>
<feature type="region of interest" description="Disordered" evidence="3">
    <location>
        <begin position="91"/>
        <end position="132"/>
    </location>
</feature>
<dbReference type="GeneID" id="107114498"/>
<keyword evidence="6 7" id="KW-0808">Transferase</keyword>
<accession>A0ABM1KCQ5</accession>
<dbReference type="InterPro" id="IPR050870">
    <property type="entry name" value="FAST_kinase"/>
</dbReference>
<name>A0ABM1KCQ5_GEKJA</name>
<keyword evidence="6 7" id="KW-0418">Kinase</keyword>
<reference evidence="6 7" key="1">
    <citation type="submission" date="2025-05" db="UniProtKB">
        <authorList>
            <consortium name="RefSeq"/>
        </authorList>
    </citation>
    <scope>IDENTIFICATION</scope>
</reference>
<protein>
    <submittedName>
        <fullName evidence="6 7">FAST kinase domain-containing protein 2</fullName>
    </submittedName>
</protein>